<dbReference type="EC" id="6.2.1.12" evidence="3"/>
<comment type="catalytic activity">
    <reaction evidence="5">
        <text>(E)-4-coumarate + ATP + CoA = (E)-4-coumaroyl-CoA + AMP + diphosphate</text>
        <dbReference type="Rhea" id="RHEA:19641"/>
        <dbReference type="ChEBI" id="CHEBI:12876"/>
        <dbReference type="ChEBI" id="CHEBI:30616"/>
        <dbReference type="ChEBI" id="CHEBI:33019"/>
        <dbReference type="ChEBI" id="CHEBI:57287"/>
        <dbReference type="ChEBI" id="CHEBI:85008"/>
        <dbReference type="ChEBI" id="CHEBI:456215"/>
        <dbReference type="EC" id="6.2.1.12"/>
    </reaction>
    <physiologicalReaction direction="left-to-right" evidence="5">
        <dbReference type="Rhea" id="RHEA:19642"/>
    </physiologicalReaction>
</comment>
<dbReference type="SUPFAM" id="SSF56801">
    <property type="entry name" value="Acetyl-CoA synthetase-like"/>
    <property type="match status" value="1"/>
</dbReference>
<feature type="transmembrane region" description="Helical" evidence="6">
    <location>
        <begin position="106"/>
        <end position="128"/>
    </location>
</feature>
<proteinExistence type="inferred from homology"/>
<evidence type="ECO:0000259" key="7">
    <source>
        <dbReference type="Pfam" id="PF00501"/>
    </source>
</evidence>
<keyword evidence="6" id="KW-0812">Transmembrane</keyword>
<dbReference type="OrthoDB" id="10253869at2759"/>
<feature type="domain" description="AMP-dependent synthetase/ligase" evidence="7">
    <location>
        <begin position="55"/>
        <end position="418"/>
    </location>
</feature>
<accession>A0A8J6CVW9</accession>
<dbReference type="Pfam" id="PF13193">
    <property type="entry name" value="AMP-binding_C"/>
    <property type="match status" value="1"/>
</dbReference>
<keyword evidence="10" id="KW-1185">Reference proteome</keyword>
<dbReference type="InterPro" id="IPR042099">
    <property type="entry name" value="ANL_N_sf"/>
</dbReference>
<feature type="transmembrane region" description="Helical" evidence="6">
    <location>
        <begin position="568"/>
        <end position="590"/>
    </location>
</feature>
<keyword evidence="4" id="KW-0436">Ligase</keyword>
<comment type="caution">
    <text evidence="9">The sequence shown here is derived from an EMBL/GenBank/DDBJ whole genome shotgun (WGS) entry which is preliminary data.</text>
</comment>
<comment type="cofactor">
    <cofactor evidence="1">
        <name>Mg(2+)</name>
        <dbReference type="ChEBI" id="CHEBI:18420"/>
    </cofactor>
</comment>
<keyword evidence="6" id="KW-0472">Membrane</keyword>
<dbReference type="FunFam" id="3.30.300.30:FF:000007">
    <property type="entry name" value="4-coumarate--CoA ligase 2"/>
    <property type="match status" value="1"/>
</dbReference>
<keyword evidence="6" id="KW-1133">Transmembrane helix</keyword>
<dbReference type="Pfam" id="PF00501">
    <property type="entry name" value="AMP-binding"/>
    <property type="match status" value="1"/>
</dbReference>
<comment type="similarity">
    <text evidence="2">Belongs to the ATP-dependent AMP-binding enzyme family.</text>
</comment>
<feature type="domain" description="AMP-binding enzyme C-terminal" evidence="8">
    <location>
        <begin position="446"/>
        <end position="520"/>
    </location>
</feature>
<dbReference type="InterPro" id="IPR025110">
    <property type="entry name" value="AMP-bd_C"/>
</dbReference>
<evidence type="ECO:0000256" key="2">
    <source>
        <dbReference type="ARBA" id="ARBA00006432"/>
    </source>
</evidence>
<evidence type="ECO:0000313" key="9">
    <source>
        <dbReference type="EMBL" id="KAG8486519.1"/>
    </source>
</evidence>
<dbReference type="InterPro" id="IPR000873">
    <property type="entry name" value="AMP-dep_synth/lig_dom"/>
</dbReference>
<dbReference type="PANTHER" id="PTHR24096:SF149">
    <property type="entry name" value="AMP-BINDING DOMAIN-CONTAINING PROTEIN-RELATED"/>
    <property type="match status" value="1"/>
</dbReference>
<evidence type="ECO:0000256" key="5">
    <source>
        <dbReference type="ARBA" id="ARBA00034252"/>
    </source>
</evidence>
<dbReference type="InterPro" id="IPR020845">
    <property type="entry name" value="AMP-binding_CS"/>
</dbReference>
<protein>
    <recommendedName>
        <fullName evidence="3">4-coumarate--CoA ligase</fullName>
        <ecNumber evidence="3">6.2.1.12</ecNumber>
    </recommendedName>
</protein>
<dbReference type="Gene3D" id="3.40.50.12780">
    <property type="entry name" value="N-terminal domain of ligase-like"/>
    <property type="match status" value="1"/>
</dbReference>
<dbReference type="GO" id="GO:0006744">
    <property type="term" value="P:ubiquinone biosynthetic process"/>
    <property type="evidence" value="ECO:0007669"/>
    <property type="project" value="TreeGrafter"/>
</dbReference>
<organism evidence="9 10">
    <name type="scientific">Gossypium anomalum</name>
    <dbReference type="NCBI Taxonomy" id="47600"/>
    <lineage>
        <taxon>Eukaryota</taxon>
        <taxon>Viridiplantae</taxon>
        <taxon>Streptophyta</taxon>
        <taxon>Embryophyta</taxon>
        <taxon>Tracheophyta</taxon>
        <taxon>Spermatophyta</taxon>
        <taxon>Magnoliopsida</taxon>
        <taxon>eudicotyledons</taxon>
        <taxon>Gunneridae</taxon>
        <taxon>Pentapetalae</taxon>
        <taxon>rosids</taxon>
        <taxon>malvids</taxon>
        <taxon>Malvales</taxon>
        <taxon>Malvaceae</taxon>
        <taxon>Malvoideae</taxon>
        <taxon>Gossypium</taxon>
    </lineage>
</organism>
<dbReference type="Proteomes" id="UP000701853">
    <property type="component" value="Chromosome 8"/>
</dbReference>
<evidence type="ECO:0000256" key="6">
    <source>
        <dbReference type="SAM" id="Phobius"/>
    </source>
</evidence>
<gene>
    <name evidence="9" type="ORF">CXB51_019987</name>
</gene>
<dbReference type="GO" id="GO:0016207">
    <property type="term" value="F:4-coumarate-CoA ligase activity"/>
    <property type="evidence" value="ECO:0007669"/>
    <property type="project" value="UniProtKB-EC"/>
</dbReference>
<dbReference type="GO" id="GO:0005777">
    <property type="term" value="C:peroxisome"/>
    <property type="evidence" value="ECO:0007669"/>
    <property type="project" value="TreeGrafter"/>
</dbReference>
<dbReference type="InterPro" id="IPR045851">
    <property type="entry name" value="AMP-bd_C_sf"/>
</dbReference>
<feature type="transmembrane region" description="Helical" evidence="6">
    <location>
        <begin position="249"/>
        <end position="272"/>
    </location>
</feature>
<evidence type="ECO:0000313" key="10">
    <source>
        <dbReference type="Proteomes" id="UP000701853"/>
    </source>
</evidence>
<evidence type="ECO:0000256" key="4">
    <source>
        <dbReference type="ARBA" id="ARBA00022598"/>
    </source>
</evidence>
<dbReference type="Gene3D" id="3.30.300.30">
    <property type="match status" value="1"/>
</dbReference>
<reference evidence="9 10" key="1">
    <citation type="journal article" date="2021" name="bioRxiv">
        <title>The Gossypium anomalum genome as a resource for cotton improvement and evolutionary analysis of hybrid incompatibility.</title>
        <authorList>
            <person name="Grover C.E."/>
            <person name="Yuan D."/>
            <person name="Arick M.A."/>
            <person name="Miller E.R."/>
            <person name="Hu G."/>
            <person name="Peterson D.G."/>
            <person name="Wendel J.F."/>
            <person name="Udall J.A."/>
        </authorList>
    </citation>
    <scope>NUCLEOTIDE SEQUENCE [LARGE SCALE GENOMIC DNA]</scope>
    <source>
        <strain evidence="9">JFW-Udall</strain>
        <tissue evidence="9">Leaf</tissue>
    </source>
</reference>
<dbReference type="AlphaFoldDB" id="A0A8J6CVW9"/>
<name>A0A8J6CVW9_9ROSI</name>
<evidence type="ECO:0000256" key="1">
    <source>
        <dbReference type="ARBA" id="ARBA00001946"/>
    </source>
</evidence>
<evidence type="ECO:0000256" key="3">
    <source>
        <dbReference type="ARBA" id="ARBA00012959"/>
    </source>
</evidence>
<dbReference type="PROSITE" id="PS00455">
    <property type="entry name" value="AMP_BINDING"/>
    <property type="match status" value="1"/>
</dbReference>
<dbReference type="PANTHER" id="PTHR24096">
    <property type="entry name" value="LONG-CHAIN-FATTY-ACID--COA LIGASE"/>
    <property type="match status" value="1"/>
</dbReference>
<dbReference type="CDD" id="cd05904">
    <property type="entry name" value="4CL"/>
    <property type="match status" value="1"/>
</dbReference>
<sequence>MATSLNFFPQTSEPKITHLPAWYSPETRIYSSTYSSISLPTDPFLDIVSFIFSHQHDGVTALIDSSSGYSISYSKLLPLVQSMSSGLHHLGVSQGDVVLLLLPNSVHFPIIFFSVLYLGAIVTTMNPLSNMMEVKKQIVDCGVRFAFTLLENVDKLQKLGVHAIGVPENMDLNSEKTGFLSFRKLIGGQFGKAPRPVIRQHDTAAIMYSSGTTGVSKGVVLTHGNFIAMTELFVRFEASQYEYSSSKNVYLAVLPMFHIYGLSLFVVGLLSLGSSIVIMRRFDASELVKVIDDYGVTHFPVVPPILTTLTMRAKRVCENSLQSLKQVSCGAAPLSRKTIEDFVQALPHVDFIQGYGMTESTAVGTRGFNNEKHHNYSSIGLLAPNMQAKVVDWNSDSSLPPGFHGELWLRGPAIMQRYINNVEATNMTIDKDGWLRTGDIIAPADLEAVLISHPEILDAAVTSAADEVCGEIPVAFVVRRHGSTLTKGAVIDFMANQVAPYKKVRRVVFTESIPKSAAGKILRKELKSFISKQQQSAATCISLEGIVQFNGSYGLKGPMWHFSIMYKILFATLSLSLLSSSSLYISIIVAKETLNGLLKFENFVQHIQLQKPIKSLSLKFLAVYESLSILLVRAYSSLTAAAVVVTGSD</sequence>
<evidence type="ECO:0000259" key="8">
    <source>
        <dbReference type="Pfam" id="PF13193"/>
    </source>
</evidence>
<dbReference type="EMBL" id="JAHUZN010000008">
    <property type="protein sequence ID" value="KAG8486519.1"/>
    <property type="molecule type" value="Genomic_DNA"/>
</dbReference>